<reference evidence="1" key="1">
    <citation type="submission" date="2020-05" db="EMBL/GenBank/DDBJ databases">
        <title>Complete genome sequence of Bradyrhizobium diazoefficiens XF5 isolated from soybean nodule.</title>
        <authorList>
            <person name="Noda R."/>
            <person name="Kakizaki K."/>
            <person name="Minamisawa K."/>
        </authorList>
    </citation>
    <scope>NUCLEOTIDE SEQUENCE</scope>
    <source>
        <strain evidence="1">XF5</strain>
    </source>
</reference>
<sequence length="158" mass="17017">MPKINQPIAAAEMPTALRIERAPRGGFFVMKPPTDYARISEGPVFACTDIDDALGFIRDELDPQPQGTVGAIKWTEGMEPNAVQPGSYEPLVLDRQGFLADARRSSDATFNGTAPALKKACSHCGIAEGEIVDNRCTAACTGGMRLQLEHNSHGDIFK</sequence>
<dbReference type="EMBL" id="AP023095">
    <property type="protein sequence ID" value="BCE56398.1"/>
    <property type="molecule type" value="Genomic_DNA"/>
</dbReference>
<protein>
    <submittedName>
        <fullName evidence="1">Uncharacterized protein</fullName>
    </submittedName>
</protein>
<gene>
    <name evidence="1" type="ORF">XF5B_39100</name>
</gene>
<evidence type="ECO:0000313" key="1">
    <source>
        <dbReference type="EMBL" id="BCE56398.1"/>
    </source>
</evidence>
<organism evidence="1">
    <name type="scientific">Bradyrhizobium diazoefficiens</name>
    <dbReference type="NCBI Taxonomy" id="1355477"/>
    <lineage>
        <taxon>Bacteria</taxon>
        <taxon>Pseudomonadati</taxon>
        <taxon>Pseudomonadota</taxon>
        <taxon>Alphaproteobacteria</taxon>
        <taxon>Hyphomicrobiales</taxon>
        <taxon>Nitrobacteraceae</taxon>
        <taxon>Bradyrhizobium</taxon>
    </lineage>
</organism>
<dbReference type="RefSeq" id="WP_183117512.1">
    <property type="nucleotide sequence ID" value="NZ_AP022638.1"/>
</dbReference>
<name>A0A810A179_9BRAD</name>
<accession>A0A810A179</accession>
<dbReference type="AlphaFoldDB" id="A0A810A179"/>
<proteinExistence type="predicted"/>